<organism evidence="6 7">
    <name type="scientific">Couchioplanes caeruleus subsp. caeruleus</name>
    <dbReference type="NCBI Taxonomy" id="56427"/>
    <lineage>
        <taxon>Bacteria</taxon>
        <taxon>Bacillati</taxon>
        <taxon>Actinomycetota</taxon>
        <taxon>Actinomycetes</taxon>
        <taxon>Micromonosporales</taxon>
        <taxon>Micromonosporaceae</taxon>
        <taxon>Couchioplanes</taxon>
    </lineage>
</organism>
<evidence type="ECO:0000313" key="6">
    <source>
        <dbReference type="EMBL" id="OJF13926.1"/>
    </source>
</evidence>
<feature type="signal peptide" evidence="4">
    <location>
        <begin position="1"/>
        <end position="30"/>
    </location>
</feature>
<dbReference type="AlphaFoldDB" id="A0A1K0GNJ0"/>
<keyword evidence="3" id="KW-0812">Transmembrane</keyword>
<proteinExistence type="predicted"/>
<dbReference type="SUPFAM" id="SSF81296">
    <property type="entry name" value="E set domains"/>
    <property type="match status" value="1"/>
</dbReference>
<evidence type="ECO:0000256" key="4">
    <source>
        <dbReference type="SAM" id="SignalP"/>
    </source>
</evidence>
<keyword evidence="7" id="KW-1185">Reference proteome</keyword>
<sequence>MSSVRRTAALAVAGGIVAAASLLPAAPALAHGAPTSPVSRTAACASGGDRAGSAVCRAALDANGLPFGRFDNLRVPGVGGRDRQVVPDGRLCSGGLPDFRGLDLPRDDWPATKVTAGATLKVAYVGTIPHRGTFRLYLTGRGYDPAKRLGWGDLGSPLAEITDPPLRDGAYRMSVRLPEDRAGRHVLYTVWETSSTPDTYYSCSDLVIQKATAPTEAAPAAKAAKKPAPKVTRSAEPGAVATPVDAQTEKSAAAPVAARESWLRPAAVESEDEVKPAHQIVIAALIVMTGVAAGAGFLRLRAARTRRDDPGPDSGPR</sequence>
<dbReference type="PANTHER" id="PTHR34823:SF1">
    <property type="entry name" value="CHITIN-BINDING TYPE-4 DOMAIN-CONTAINING PROTEIN"/>
    <property type="match status" value="1"/>
</dbReference>
<evidence type="ECO:0000256" key="2">
    <source>
        <dbReference type="SAM" id="MobiDB-lite"/>
    </source>
</evidence>
<dbReference type="CDD" id="cd21177">
    <property type="entry name" value="LPMO_AA10"/>
    <property type="match status" value="1"/>
</dbReference>
<dbReference type="RefSeq" id="WP_071805372.1">
    <property type="nucleotide sequence ID" value="NZ_MEIA01000127.1"/>
</dbReference>
<dbReference type="InterPro" id="IPR014756">
    <property type="entry name" value="Ig_E-set"/>
</dbReference>
<protein>
    <recommendedName>
        <fullName evidence="5">Chitin-binding type-4 domain-containing protein</fullName>
    </recommendedName>
</protein>
<name>A0A1K0GNJ0_9ACTN</name>
<comment type="caution">
    <text evidence="6">The sequence shown here is derived from an EMBL/GenBank/DDBJ whole genome shotgun (WGS) entry which is preliminary data.</text>
</comment>
<dbReference type="Proteomes" id="UP000182486">
    <property type="component" value="Unassembled WGS sequence"/>
</dbReference>
<evidence type="ECO:0000259" key="5">
    <source>
        <dbReference type="Pfam" id="PF03067"/>
    </source>
</evidence>
<keyword evidence="3" id="KW-1133">Transmembrane helix</keyword>
<feature type="region of interest" description="Disordered" evidence="2">
    <location>
        <begin position="216"/>
        <end position="254"/>
    </location>
</feature>
<dbReference type="InterPro" id="IPR004302">
    <property type="entry name" value="Cellulose/chitin-bd_N"/>
</dbReference>
<reference evidence="6 7" key="1">
    <citation type="submission" date="2016-09" db="EMBL/GenBank/DDBJ databases">
        <title>Couchioplanes caeruleus draft genome sequence.</title>
        <authorList>
            <person name="Sheehan J."/>
            <person name="Caffrey P."/>
        </authorList>
    </citation>
    <scope>NUCLEOTIDE SEQUENCE [LARGE SCALE GENOMIC DNA]</scope>
    <source>
        <strain evidence="6 7">DSM 43634</strain>
    </source>
</reference>
<dbReference type="InterPro" id="IPR051024">
    <property type="entry name" value="GlcNAc_Chitin_IntDeg"/>
</dbReference>
<feature type="transmembrane region" description="Helical" evidence="3">
    <location>
        <begin position="280"/>
        <end position="298"/>
    </location>
</feature>
<feature type="domain" description="Chitin-binding type-4" evidence="5">
    <location>
        <begin position="31"/>
        <end position="206"/>
    </location>
</feature>
<keyword evidence="3" id="KW-0472">Membrane</keyword>
<dbReference type="PANTHER" id="PTHR34823">
    <property type="entry name" value="GLCNAC-BINDING PROTEIN A"/>
    <property type="match status" value="1"/>
</dbReference>
<evidence type="ECO:0000256" key="3">
    <source>
        <dbReference type="SAM" id="Phobius"/>
    </source>
</evidence>
<evidence type="ECO:0000313" key="7">
    <source>
        <dbReference type="Proteomes" id="UP000182486"/>
    </source>
</evidence>
<accession>A0A1K0GNJ0</accession>
<dbReference type="Gene3D" id="2.70.50.50">
    <property type="entry name" value="chitin-binding protein cbp21"/>
    <property type="match status" value="1"/>
</dbReference>
<keyword evidence="1 4" id="KW-0732">Signal</keyword>
<dbReference type="Pfam" id="PF03067">
    <property type="entry name" value="LPMO_10"/>
    <property type="match status" value="1"/>
</dbReference>
<evidence type="ECO:0000256" key="1">
    <source>
        <dbReference type="ARBA" id="ARBA00022729"/>
    </source>
</evidence>
<feature type="chain" id="PRO_5009664442" description="Chitin-binding type-4 domain-containing protein" evidence="4">
    <location>
        <begin position="31"/>
        <end position="317"/>
    </location>
</feature>
<dbReference type="EMBL" id="MEIA01000127">
    <property type="protein sequence ID" value="OJF13926.1"/>
    <property type="molecule type" value="Genomic_DNA"/>
</dbReference>
<gene>
    <name evidence="6" type="ORF">BG844_12560</name>
</gene>